<dbReference type="Gene3D" id="1.10.4100.10">
    <property type="entry name" value="2-methylcitrate dehydratase PrpD"/>
    <property type="match status" value="1"/>
</dbReference>
<organism evidence="4 5">
    <name type="scientific">Saccharopolyspora cebuensis</name>
    <dbReference type="NCBI Taxonomy" id="418759"/>
    <lineage>
        <taxon>Bacteria</taxon>
        <taxon>Bacillati</taxon>
        <taxon>Actinomycetota</taxon>
        <taxon>Actinomycetes</taxon>
        <taxon>Pseudonocardiales</taxon>
        <taxon>Pseudonocardiaceae</taxon>
        <taxon>Saccharopolyspora</taxon>
    </lineage>
</organism>
<feature type="domain" description="MmgE/PrpD N-terminal" evidence="2">
    <location>
        <begin position="58"/>
        <end position="198"/>
    </location>
</feature>
<dbReference type="SUPFAM" id="SSF103378">
    <property type="entry name" value="2-methylcitrate dehydratase PrpD"/>
    <property type="match status" value="1"/>
</dbReference>
<comment type="caution">
    <text evidence="4">The sequence shown here is derived from an EMBL/GenBank/DDBJ whole genome shotgun (WGS) entry which is preliminary data.</text>
</comment>
<feature type="domain" description="MmgE/PrpD C-terminal" evidence="3">
    <location>
        <begin position="225"/>
        <end position="372"/>
    </location>
</feature>
<comment type="similarity">
    <text evidence="1">Belongs to the PrpD family.</text>
</comment>
<evidence type="ECO:0000259" key="2">
    <source>
        <dbReference type="Pfam" id="PF03972"/>
    </source>
</evidence>
<dbReference type="Proteomes" id="UP001564626">
    <property type="component" value="Unassembled WGS sequence"/>
</dbReference>
<dbReference type="InterPro" id="IPR042188">
    <property type="entry name" value="MmgE/PrpD_sf_2"/>
</dbReference>
<dbReference type="InterPro" id="IPR045337">
    <property type="entry name" value="MmgE_PrpD_C"/>
</dbReference>
<accession>A0ABV4CCW2</accession>
<reference evidence="4 5" key="1">
    <citation type="submission" date="2024-08" db="EMBL/GenBank/DDBJ databases">
        <title>Genome mining of Saccharopolyspora cebuensis PGLac3 from Nigerian medicinal plant.</title>
        <authorList>
            <person name="Ezeobiora C.E."/>
            <person name="Igbokwe N.H."/>
            <person name="Amin D.H."/>
            <person name="Mendie U.E."/>
        </authorList>
    </citation>
    <scope>NUCLEOTIDE SEQUENCE [LARGE SCALE GENOMIC DNA]</scope>
    <source>
        <strain evidence="4 5">PGLac3</strain>
    </source>
</reference>
<dbReference type="InterPro" id="IPR005656">
    <property type="entry name" value="MmgE_PrpD"/>
</dbReference>
<protein>
    <submittedName>
        <fullName evidence="4">MmgE/PrpD family protein</fullName>
    </submittedName>
</protein>
<dbReference type="Pfam" id="PF19305">
    <property type="entry name" value="MmgE_PrpD_C"/>
    <property type="match status" value="1"/>
</dbReference>
<dbReference type="PANTHER" id="PTHR16943">
    <property type="entry name" value="2-METHYLCITRATE DEHYDRATASE-RELATED"/>
    <property type="match status" value="1"/>
</dbReference>
<dbReference type="InterPro" id="IPR036148">
    <property type="entry name" value="MmgE/PrpD_sf"/>
</dbReference>
<proteinExistence type="inferred from homology"/>
<evidence type="ECO:0000313" key="4">
    <source>
        <dbReference type="EMBL" id="MEY8038930.1"/>
    </source>
</evidence>
<dbReference type="InterPro" id="IPR042183">
    <property type="entry name" value="MmgE/PrpD_sf_1"/>
</dbReference>
<dbReference type="RefSeq" id="WP_345366493.1">
    <property type="nucleotide sequence ID" value="NZ_BAABII010000016.1"/>
</dbReference>
<evidence type="ECO:0000256" key="1">
    <source>
        <dbReference type="ARBA" id="ARBA00006174"/>
    </source>
</evidence>
<keyword evidence="5" id="KW-1185">Reference proteome</keyword>
<dbReference type="InterPro" id="IPR045336">
    <property type="entry name" value="MmgE_PrpD_N"/>
</dbReference>
<dbReference type="Gene3D" id="3.30.1330.120">
    <property type="entry name" value="2-methylcitrate dehydratase PrpD"/>
    <property type="match status" value="1"/>
</dbReference>
<evidence type="ECO:0000313" key="5">
    <source>
        <dbReference type="Proteomes" id="UP001564626"/>
    </source>
</evidence>
<dbReference type="EMBL" id="JBGEHV010000007">
    <property type="protein sequence ID" value="MEY8038930.1"/>
    <property type="molecule type" value="Genomic_DNA"/>
</dbReference>
<name>A0ABV4CCW2_9PSEU</name>
<dbReference type="PANTHER" id="PTHR16943:SF8">
    <property type="entry name" value="2-METHYLCITRATE DEHYDRATASE"/>
    <property type="match status" value="1"/>
</dbReference>
<dbReference type="Pfam" id="PF03972">
    <property type="entry name" value="MmgE_PrpD_N"/>
    <property type="match status" value="1"/>
</dbReference>
<gene>
    <name evidence="4" type="ORF">AB8O55_05945</name>
</gene>
<evidence type="ECO:0000259" key="3">
    <source>
        <dbReference type="Pfam" id="PF19305"/>
    </source>
</evidence>
<sequence>MATIAESLARWAVEHEPDPADLDLARRSLLDTAAVALAARDHPLTRIAAELPDAARWAAAGHVLDFDDLHIESTTHISVVIVPAVLATGGDARAYLAGAGVMARWGAALGWSHYSAGWHATCTAGAPAAAVAAGVAMGLTAPQLATAMALAVPAAGGVQQAFGTHGKSLQVGFAAQAGVRAARLARAGATADPAALEAWAELVGATGTPDLGGPAVPGGLAIKVFPCCYAMQRPIAALREIKDQIAGEVAAVRVRTPRATVTPLLHDRPDTGLEGKFSLPYAVSTALLDDYPDFAAFTDEAVRRDDAQRLLRRVELATSEGADGLLAGQVEIEVDHAGPVLRVAMGDPPGAPSRPPTEDELRDKLTACGADVPGLLAGADWAGVRALLSAELPGTGTIRTEEAIR</sequence>